<proteinExistence type="inferred from homology"/>
<evidence type="ECO:0000256" key="10">
    <source>
        <dbReference type="ARBA" id="ARBA00023157"/>
    </source>
</evidence>
<evidence type="ECO:0000256" key="6">
    <source>
        <dbReference type="ARBA" id="ARBA00022729"/>
    </source>
</evidence>
<evidence type="ECO:0000256" key="4">
    <source>
        <dbReference type="ARBA" id="ARBA00022617"/>
    </source>
</evidence>
<evidence type="ECO:0000256" key="8">
    <source>
        <dbReference type="ARBA" id="ARBA00023002"/>
    </source>
</evidence>
<dbReference type="InterPro" id="IPR011047">
    <property type="entry name" value="Quinoprotein_ADH-like_sf"/>
</dbReference>
<comment type="similarity">
    <text evidence="3">Belongs to the bacterial PQQ dehydrogenase family.</text>
</comment>
<keyword evidence="11" id="KW-1133">Transmembrane helix</keyword>
<evidence type="ECO:0000256" key="1">
    <source>
        <dbReference type="ARBA" id="ARBA00001913"/>
    </source>
</evidence>
<evidence type="ECO:0000313" key="13">
    <source>
        <dbReference type="EMBL" id="SUZ88732.1"/>
    </source>
</evidence>
<evidence type="ECO:0000256" key="3">
    <source>
        <dbReference type="ARBA" id="ARBA00008156"/>
    </source>
</evidence>
<dbReference type="GO" id="GO:0009055">
    <property type="term" value="F:electron transfer activity"/>
    <property type="evidence" value="ECO:0007669"/>
    <property type="project" value="InterPro"/>
</dbReference>
<evidence type="ECO:0000259" key="12">
    <source>
        <dbReference type="PROSITE" id="PS51007"/>
    </source>
</evidence>
<keyword evidence="11" id="KW-0472">Membrane</keyword>
<dbReference type="Gene3D" id="2.140.10.10">
    <property type="entry name" value="Quinoprotein alcohol dehydrogenase-like superfamily"/>
    <property type="match status" value="1"/>
</dbReference>
<dbReference type="EMBL" id="UINC01001784">
    <property type="protein sequence ID" value="SUZ88732.1"/>
    <property type="molecule type" value="Genomic_DNA"/>
</dbReference>
<evidence type="ECO:0000256" key="9">
    <source>
        <dbReference type="ARBA" id="ARBA00023004"/>
    </source>
</evidence>
<keyword evidence="5" id="KW-0479">Metal-binding</keyword>
<dbReference type="InterPro" id="IPR009056">
    <property type="entry name" value="Cyt_c-like_dom"/>
</dbReference>
<dbReference type="SUPFAM" id="SSF46626">
    <property type="entry name" value="Cytochrome c"/>
    <property type="match status" value="1"/>
</dbReference>
<dbReference type="InterPro" id="IPR017512">
    <property type="entry name" value="PQQ_MeOH/EtOH_DH"/>
</dbReference>
<keyword evidence="8" id="KW-0560">Oxidoreductase</keyword>
<reference evidence="13" key="1">
    <citation type="submission" date="2018-05" db="EMBL/GenBank/DDBJ databases">
        <authorList>
            <person name="Lanie J.A."/>
            <person name="Ng W.-L."/>
            <person name="Kazmierczak K.M."/>
            <person name="Andrzejewski T.M."/>
            <person name="Davidsen T.M."/>
            <person name="Wayne K.J."/>
            <person name="Tettelin H."/>
            <person name="Glass J.I."/>
            <person name="Rusch D."/>
            <person name="Podicherti R."/>
            <person name="Tsui H.-C.T."/>
            <person name="Winkler M.E."/>
        </authorList>
    </citation>
    <scope>NUCLEOTIDE SEQUENCE</scope>
</reference>
<dbReference type="Pfam" id="PF01011">
    <property type="entry name" value="PQQ"/>
    <property type="match status" value="2"/>
</dbReference>
<evidence type="ECO:0000256" key="5">
    <source>
        <dbReference type="ARBA" id="ARBA00022723"/>
    </source>
</evidence>
<feature type="domain" description="Cytochrome c" evidence="12">
    <location>
        <begin position="649"/>
        <end position="727"/>
    </location>
</feature>
<keyword evidence="9" id="KW-0408">Iron</keyword>
<name>A0A381RAJ5_9ZZZZ</name>
<organism evidence="13">
    <name type="scientific">marine metagenome</name>
    <dbReference type="NCBI Taxonomy" id="408172"/>
    <lineage>
        <taxon>unclassified sequences</taxon>
        <taxon>metagenomes</taxon>
        <taxon>ecological metagenomes</taxon>
    </lineage>
</organism>
<dbReference type="AlphaFoldDB" id="A0A381RAJ5"/>
<dbReference type="SUPFAM" id="SSF50998">
    <property type="entry name" value="Quinoprotein alcohol dehydrogenase-like"/>
    <property type="match status" value="1"/>
</dbReference>
<protein>
    <recommendedName>
        <fullName evidence="12">Cytochrome c domain-containing protein</fullName>
    </recommendedName>
</protein>
<dbReference type="SMART" id="SM00564">
    <property type="entry name" value="PQQ"/>
    <property type="match status" value="6"/>
</dbReference>
<dbReference type="InterPro" id="IPR002372">
    <property type="entry name" value="PQQ_rpt_dom"/>
</dbReference>
<evidence type="ECO:0000256" key="11">
    <source>
        <dbReference type="SAM" id="Phobius"/>
    </source>
</evidence>
<feature type="transmembrane region" description="Helical" evidence="11">
    <location>
        <begin position="7"/>
        <end position="24"/>
    </location>
</feature>
<dbReference type="InterPro" id="IPR018391">
    <property type="entry name" value="PQQ_b-propeller_rpt"/>
</dbReference>
<comment type="cofactor">
    <cofactor evidence="1">
        <name>Ca(2+)</name>
        <dbReference type="ChEBI" id="CHEBI:29108"/>
    </cofactor>
</comment>
<keyword evidence="11" id="KW-0812">Transmembrane</keyword>
<evidence type="ECO:0000256" key="7">
    <source>
        <dbReference type="ARBA" id="ARBA00022837"/>
    </source>
</evidence>
<evidence type="ECO:0000256" key="2">
    <source>
        <dbReference type="ARBA" id="ARBA00001931"/>
    </source>
</evidence>
<keyword evidence="6" id="KW-0732">Signal</keyword>
<dbReference type="GO" id="GO:0016020">
    <property type="term" value="C:membrane"/>
    <property type="evidence" value="ECO:0007669"/>
    <property type="project" value="InterPro"/>
</dbReference>
<dbReference type="InterPro" id="IPR036909">
    <property type="entry name" value="Cyt_c-like_dom_sf"/>
</dbReference>
<dbReference type="NCBIfam" id="TIGR03075">
    <property type="entry name" value="PQQ_enz_alc_DH"/>
    <property type="match status" value="1"/>
</dbReference>
<comment type="cofactor">
    <cofactor evidence="2">
        <name>pyrroloquinoline quinone</name>
        <dbReference type="ChEBI" id="CHEBI:58442"/>
    </cofactor>
</comment>
<sequence>MRLRNYFLIFIVIIIGIFISQNITNNKTENNVDSSISNTPIIENTPETLKEPEFAYITQERIINADNEPGNWLSYGRNYEEQRFSPLTQINKNNINDLELEWSFDMNSTRALESTPIVEDGIMFLTSEWSIVYAIDARTGSEIWVYDPEVPKDWGRKACCDVVNRGAAVWKGFVFYATLDGRLVKLNAKNGEVIWEIDTLIDRSRDYTITGAPRIANNKVFIGNGGAEYGVRGYISAFDTDSGNLIWRFYTVPGDPSLPFEHPEMELAAKTWKGGEWWKIGGGGTVWNSIVYDPDFNHLYVGVGNGSPWTRVIRSPGGGDNLFLSSIVALDADTGEMKWYYQTTPGDNWDYTAVQDIMLADMEVDGIGRKVLMQAPKNGFFYVIDRKDGELLRAHNYVTVNWASHVDMDTGRPVENLEKDYLKEKQWIVPGALGGHNWQSMAYDANLGLVFIPALEAPVIYKMSEEWEKTGILKFKPNTWNLGIELAKYIEIALDTPDAPAPHGFLKAFDPLTGKTKWVIDHPNHWNGGVLATKAGIIFQGNGMGTFDSYDSETGQLLWSKNIQTSIIAPPITFEVDGEQYVTILAGTGGGNSHGGDSLGLSTDYMASLHYGNYGRLLAFKLGGKAKLPKLDLIDRTIPKQPTIVSSEYNIQRGTELYGQYCAVCHGSAVRAGSHIPDLRLMSQQSHELFKDIVYGGILKENGMSSFSDVLSQKDVESIYHYIIGVASTDRKIQKGSGE</sequence>
<dbReference type="CDD" id="cd10279">
    <property type="entry name" value="PQQ_ADH_II"/>
    <property type="match status" value="1"/>
</dbReference>
<keyword evidence="10" id="KW-1015">Disulfide bond</keyword>
<keyword evidence="4" id="KW-0349">Heme</keyword>
<dbReference type="Pfam" id="PF13442">
    <property type="entry name" value="Cytochrome_CBB3"/>
    <property type="match status" value="1"/>
</dbReference>
<dbReference type="GO" id="GO:0016614">
    <property type="term" value="F:oxidoreductase activity, acting on CH-OH group of donors"/>
    <property type="evidence" value="ECO:0007669"/>
    <property type="project" value="InterPro"/>
</dbReference>
<dbReference type="PROSITE" id="PS51007">
    <property type="entry name" value="CYTC"/>
    <property type="match status" value="1"/>
</dbReference>
<dbReference type="Gene3D" id="1.10.760.10">
    <property type="entry name" value="Cytochrome c-like domain"/>
    <property type="match status" value="1"/>
</dbReference>
<dbReference type="GO" id="GO:0020037">
    <property type="term" value="F:heme binding"/>
    <property type="evidence" value="ECO:0007669"/>
    <property type="project" value="InterPro"/>
</dbReference>
<accession>A0A381RAJ5</accession>
<keyword evidence="7" id="KW-0106">Calcium</keyword>
<gene>
    <name evidence="13" type="ORF">METZ01_LOCUS41586</name>
</gene>
<dbReference type="GO" id="GO:0005509">
    <property type="term" value="F:calcium ion binding"/>
    <property type="evidence" value="ECO:0007669"/>
    <property type="project" value="InterPro"/>
</dbReference>
<dbReference type="PANTHER" id="PTHR32303">
    <property type="entry name" value="QUINOPROTEIN ALCOHOL DEHYDROGENASE (CYTOCHROME C)"/>
    <property type="match status" value="1"/>
</dbReference>